<proteinExistence type="inferred from homology"/>
<dbReference type="AlphaFoldDB" id="A0A497EZ16"/>
<dbReference type="PANTHER" id="PTHR39518">
    <property type="entry name" value="UPF0215 PROTEIN MJ1150"/>
    <property type="match status" value="1"/>
</dbReference>
<evidence type="ECO:0000313" key="4">
    <source>
        <dbReference type="Proteomes" id="UP000272051"/>
    </source>
</evidence>
<reference evidence="4 5" key="1">
    <citation type="submission" date="2018-06" db="EMBL/GenBank/DDBJ databases">
        <title>Extensive metabolic versatility and redundancy in microbially diverse, dynamic hydrothermal sediments.</title>
        <authorList>
            <person name="Dombrowski N."/>
            <person name="Teske A."/>
            <person name="Baker B.J."/>
        </authorList>
    </citation>
    <scope>NUCLEOTIDE SEQUENCE [LARGE SCALE GENOMIC DNA]</scope>
    <source>
        <strain evidence="3">B34_G17</strain>
        <strain evidence="2">B66_G16</strain>
    </source>
</reference>
<dbReference type="Proteomes" id="UP000272051">
    <property type="component" value="Unassembled WGS sequence"/>
</dbReference>
<dbReference type="InterPro" id="IPR002802">
    <property type="entry name" value="Endo_dU"/>
</dbReference>
<dbReference type="Proteomes" id="UP000278475">
    <property type="component" value="Unassembled WGS sequence"/>
</dbReference>
<dbReference type="PANTHER" id="PTHR39518:SF2">
    <property type="entry name" value="UPF0215 PROTEIN MJ1150"/>
    <property type="match status" value="1"/>
</dbReference>
<gene>
    <name evidence="2" type="ORF">DRJ31_06925</name>
    <name evidence="3" type="ORF">DRJ33_03870</name>
</gene>
<sequence>MKHTVTKSIYVCSLKVLAFEDGSFSPSRKRSHVKTVLVGVLTSNFTITRVEVRDIEVDGLDATEKAIDIAKSLQSFDLILQGSIAYGGFNFIDPEALYHEFRKPVIVVVGEIPDNEAVKNALIKHFDDWKARWSVFNKFSQVFEAHTNPRENPVYVNFVGIDLSQVKDVLKSLTVFGRFPEPLRVAWIIAKSLSKALKTTSKV</sequence>
<comment type="caution">
    <text evidence="3">The sequence shown here is derived from an EMBL/GenBank/DDBJ whole genome shotgun (WGS) entry which is preliminary data.</text>
</comment>
<organism evidence="3 4">
    <name type="scientific">Thermoproteota archaeon</name>
    <dbReference type="NCBI Taxonomy" id="2056631"/>
    <lineage>
        <taxon>Archaea</taxon>
        <taxon>Thermoproteota</taxon>
    </lineage>
</organism>
<dbReference type="HAMAP" id="MF_00582">
    <property type="entry name" value="UPF0215"/>
    <property type="match status" value="1"/>
</dbReference>
<accession>A0A497EZ16</accession>
<dbReference type="EMBL" id="QMQX01000054">
    <property type="protein sequence ID" value="RLE52436.1"/>
    <property type="molecule type" value="Genomic_DNA"/>
</dbReference>
<evidence type="ECO:0000313" key="3">
    <source>
        <dbReference type="EMBL" id="RLE52436.1"/>
    </source>
</evidence>
<protein>
    <recommendedName>
        <fullName evidence="1">UPF0215 protein DRJ31_06925</fullName>
    </recommendedName>
</protein>
<dbReference type="EMBL" id="QMQV01000067">
    <property type="protein sequence ID" value="RLE48583.1"/>
    <property type="molecule type" value="Genomic_DNA"/>
</dbReference>
<dbReference type="Gene3D" id="3.30.2170.10">
    <property type="entry name" value="archaeoglobus fulgidus dsm 4304 superfamily"/>
    <property type="match status" value="1"/>
</dbReference>
<name>A0A497EZ16_9CREN</name>
<dbReference type="PIRSF" id="PIRSF006380">
    <property type="entry name" value="UCP006380"/>
    <property type="match status" value="1"/>
</dbReference>
<dbReference type="Pfam" id="PF01949">
    <property type="entry name" value="Endo_dU"/>
    <property type="match status" value="1"/>
</dbReference>
<comment type="similarity">
    <text evidence="1">Belongs to the UPF0215 family.</text>
</comment>
<evidence type="ECO:0000313" key="2">
    <source>
        <dbReference type="EMBL" id="RLE48583.1"/>
    </source>
</evidence>
<evidence type="ECO:0000256" key="1">
    <source>
        <dbReference type="HAMAP-Rule" id="MF_00582"/>
    </source>
</evidence>
<evidence type="ECO:0000313" key="5">
    <source>
        <dbReference type="Proteomes" id="UP000278475"/>
    </source>
</evidence>